<protein>
    <submittedName>
        <fullName evidence="1">Uncharacterized protein</fullName>
    </submittedName>
</protein>
<sequence length="28" mass="3345">MQENVGIIIFTFNALQKWYVIYLKLAMP</sequence>
<dbReference type="AlphaFoldDB" id="A0A5J4P5Y1"/>
<dbReference type="EMBL" id="SNRY01011950">
    <property type="protein sequence ID" value="KAA6303914.1"/>
    <property type="molecule type" value="Genomic_DNA"/>
</dbReference>
<proteinExistence type="predicted"/>
<organism evidence="1">
    <name type="scientific">termite gut metagenome</name>
    <dbReference type="NCBI Taxonomy" id="433724"/>
    <lineage>
        <taxon>unclassified sequences</taxon>
        <taxon>metagenomes</taxon>
        <taxon>organismal metagenomes</taxon>
    </lineage>
</organism>
<feature type="non-terminal residue" evidence="1">
    <location>
        <position position="28"/>
    </location>
</feature>
<gene>
    <name evidence="1" type="ORF">EZS27_044445</name>
</gene>
<accession>A0A5J4P5Y1</accession>
<evidence type="ECO:0000313" key="1">
    <source>
        <dbReference type="EMBL" id="KAA6303914.1"/>
    </source>
</evidence>
<name>A0A5J4P5Y1_9ZZZZ</name>
<comment type="caution">
    <text evidence="1">The sequence shown here is derived from an EMBL/GenBank/DDBJ whole genome shotgun (WGS) entry which is preliminary data.</text>
</comment>
<reference evidence="1" key="1">
    <citation type="submission" date="2019-03" db="EMBL/GenBank/DDBJ databases">
        <title>Single cell metagenomics reveals metabolic interactions within the superorganism composed of flagellate Streblomastix strix and complex community of Bacteroidetes bacteria on its surface.</title>
        <authorList>
            <person name="Treitli S.C."/>
            <person name="Kolisko M."/>
            <person name="Husnik F."/>
            <person name="Keeling P."/>
            <person name="Hampl V."/>
        </authorList>
    </citation>
    <scope>NUCLEOTIDE SEQUENCE</scope>
    <source>
        <strain evidence="1">STM</strain>
    </source>
</reference>